<accession>H2UHQ7</accession>
<dbReference type="Pfam" id="PF14722">
    <property type="entry name" value="KRAP_IP3R_bind"/>
    <property type="match status" value="1"/>
</dbReference>
<feature type="domain" description="ITPR-interacting" evidence="2">
    <location>
        <begin position="184"/>
        <end position="342"/>
    </location>
</feature>
<feature type="compositionally biased region" description="Polar residues" evidence="1">
    <location>
        <begin position="102"/>
        <end position="117"/>
    </location>
</feature>
<name>H2UHQ7_TAKRU</name>
<gene>
    <name evidence="3" type="primary">itprid2</name>
</gene>
<evidence type="ECO:0000256" key="1">
    <source>
        <dbReference type="SAM" id="MobiDB-lite"/>
    </source>
</evidence>
<feature type="region of interest" description="Disordered" evidence="1">
    <location>
        <begin position="348"/>
        <end position="543"/>
    </location>
</feature>
<reference evidence="3 4" key="1">
    <citation type="journal article" date="2011" name="Genome Biol. Evol.">
        <title>Integration of the genetic map and genome assembly of fugu facilitates insights into distinct features of genome evolution in teleosts and mammals.</title>
        <authorList>
            <person name="Kai W."/>
            <person name="Kikuchi K."/>
            <person name="Tohari S."/>
            <person name="Chew A.K."/>
            <person name="Tay A."/>
            <person name="Fujiwara A."/>
            <person name="Hosoya S."/>
            <person name="Suetake H."/>
            <person name="Naruse K."/>
            <person name="Brenner S."/>
            <person name="Suzuki Y."/>
            <person name="Venkatesh B."/>
        </authorList>
    </citation>
    <scope>NUCLEOTIDE SEQUENCE [LARGE SCALE GENOMIC DNA]</scope>
</reference>
<feature type="region of interest" description="Disordered" evidence="1">
    <location>
        <begin position="85"/>
        <end position="117"/>
    </location>
</feature>
<keyword evidence="4" id="KW-1185">Reference proteome</keyword>
<dbReference type="GeneTree" id="ENSGT00940000158532"/>
<feature type="compositionally biased region" description="Polar residues" evidence="1">
    <location>
        <begin position="485"/>
        <end position="496"/>
    </location>
</feature>
<dbReference type="STRING" id="31033.ENSTRUP00000036478"/>
<dbReference type="InterPro" id="IPR043444">
    <property type="entry name" value="TESPA1-like"/>
</dbReference>
<organism evidence="3 4">
    <name type="scientific">Takifugu rubripes</name>
    <name type="common">Japanese pufferfish</name>
    <name type="synonym">Fugu rubripes</name>
    <dbReference type="NCBI Taxonomy" id="31033"/>
    <lineage>
        <taxon>Eukaryota</taxon>
        <taxon>Metazoa</taxon>
        <taxon>Chordata</taxon>
        <taxon>Craniata</taxon>
        <taxon>Vertebrata</taxon>
        <taxon>Euteleostomi</taxon>
        <taxon>Actinopterygii</taxon>
        <taxon>Neopterygii</taxon>
        <taxon>Teleostei</taxon>
        <taxon>Neoteleostei</taxon>
        <taxon>Acanthomorphata</taxon>
        <taxon>Eupercaria</taxon>
        <taxon>Tetraodontiformes</taxon>
        <taxon>Tetradontoidea</taxon>
        <taxon>Tetraodontidae</taxon>
        <taxon>Takifugu</taxon>
    </lineage>
</organism>
<reference evidence="3" key="3">
    <citation type="submission" date="2025-09" db="UniProtKB">
        <authorList>
            <consortium name="Ensembl"/>
        </authorList>
    </citation>
    <scope>IDENTIFICATION</scope>
</reference>
<sequence length="557" mass="60868">MHPFGLNTAAIKECCFLIPSRHVASDCCRLVTVIDPLRHTGMESGAPGMDTSAVAEERAPSECNIASLRRRAWAQSKDSILQEPEAEHCGLNGPRGNHKNGKPQTSSDEPGQDPNNITNWLIDCRTPLGASLDDQSAFPNRGALRNGCSFEDDLSLGAEANHLQSSKAKTESRFGLAAERKRSQFKEGAKSMTSTGSGKSSTVSSVSELLDMYEEDPEEILLNLGFGREEPDPASRVPSRFIHSASSARGIDMKLYLGAQLQRMEVENPSYALTSRFRQIEVLTSVANEFFQLYSQVSGQPVQRISKDQEEEVGDEQTVALKRNNSALNVAKLLKKTISKHNLFAASPEQAEAHGSKEHKQLNGHAPSTNTNGHTHTSTEKDTCSDAHPEPPADPVNQKHFRKKDSCSLATVTEEIGISGETEDSSDQTTDGSTNNRDHQPQSEDVPPTGQGRDEANQVFKGEEEEEKNLTSTPDKAPSTLVPLQLSQLRTKNTDSFDIEEIQSNEDEVQPHRNSRTTDLSRTVSQQSDSSGFAEEPSVDSNSSLKVCSCVLFIVSF</sequence>
<dbReference type="PANTHER" id="PTHR17469:SF11">
    <property type="entry name" value="PROTEIN ITPRID2"/>
    <property type="match status" value="1"/>
</dbReference>
<dbReference type="InterPro" id="IPR029325">
    <property type="entry name" value="ITPR-bd"/>
</dbReference>
<feature type="compositionally biased region" description="Polar residues" evidence="1">
    <location>
        <begin position="517"/>
        <end position="531"/>
    </location>
</feature>
<evidence type="ECO:0000259" key="2">
    <source>
        <dbReference type="SMART" id="SM01257"/>
    </source>
</evidence>
<evidence type="ECO:0000313" key="3">
    <source>
        <dbReference type="Ensembl" id="ENSTRUP00000036478.3"/>
    </source>
</evidence>
<feature type="compositionally biased region" description="Low complexity" evidence="1">
    <location>
        <begin position="190"/>
        <end position="202"/>
    </location>
</feature>
<dbReference type="AlphaFoldDB" id="H2UHQ7"/>
<feature type="compositionally biased region" description="Basic and acidic residues" evidence="1">
    <location>
        <begin position="377"/>
        <end position="391"/>
    </location>
</feature>
<proteinExistence type="predicted"/>
<dbReference type="PANTHER" id="PTHR17469">
    <property type="entry name" value="SPERM SPECIFIC ANTIGEN 2-RELATED"/>
    <property type="match status" value="1"/>
</dbReference>
<evidence type="ECO:0000313" key="4">
    <source>
        <dbReference type="Proteomes" id="UP000005226"/>
    </source>
</evidence>
<dbReference type="GO" id="GO:0005102">
    <property type="term" value="F:signaling receptor binding"/>
    <property type="evidence" value="ECO:0007669"/>
    <property type="project" value="InterPro"/>
</dbReference>
<dbReference type="Ensembl" id="ENSTRUT00000036609.3">
    <property type="protein sequence ID" value="ENSTRUP00000036478.3"/>
    <property type="gene ID" value="ENSTRUG00000014268.3"/>
</dbReference>
<feature type="compositionally biased region" description="Basic and acidic residues" evidence="1">
    <location>
        <begin position="351"/>
        <end position="361"/>
    </location>
</feature>
<protein>
    <recommendedName>
        <fullName evidence="2">ITPR-interacting domain-containing protein</fullName>
    </recommendedName>
</protein>
<feature type="compositionally biased region" description="Basic and acidic residues" evidence="1">
    <location>
        <begin position="168"/>
        <end position="189"/>
    </location>
</feature>
<dbReference type="Proteomes" id="UP000005226">
    <property type="component" value="Chromosome 1"/>
</dbReference>
<feature type="compositionally biased region" description="Acidic residues" evidence="1">
    <location>
        <begin position="497"/>
        <end position="508"/>
    </location>
</feature>
<feature type="region of interest" description="Disordered" evidence="1">
    <location>
        <begin position="161"/>
        <end position="202"/>
    </location>
</feature>
<reference evidence="3" key="2">
    <citation type="submission" date="2025-08" db="UniProtKB">
        <authorList>
            <consortium name="Ensembl"/>
        </authorList>
    </citation>
    <scope>IDENTIFICATION</scope>
</reference>
<dbReference type="InParanoid" id="H2UHQ7"/>
<dbReference type="SMART" id="SM01257">
    <property type="entry name" value="KRAP_IP3R_bind"/>
    <property type="match status" value="1"/>
</dbReference>
<dbReference type="eggNOG" id="ENOG502QSG8">
    <property type="taxonomic scope" value="Eukaryota"/>
</dbReference>